<gene>
    <name evidence="8" type="ORF">yc1106_08746</name>
</gene>
<dbReference type="Proteomes" id="UP001056012">
    <property type="component" value="Chromosome 7"/>
</dbReference>
<dbReference type="PANTHER" id="PTHR11742:SF89">
    <property type="entry name" value="ALPHA-1,2-MANNOSIDASE"/>
    <property type="match status" value="1"/>
</dbReference>
<comment type="cofactor">
    <cofactor evidence="1">
        <name>Ca(2+)</name>
        <dbReference type="ChEBI" id="CHEBI:29108"/>
    </cofactor>
</comment>
<keyword evidence="5 6" id="KW-1015">Disulfide bond</keyword>
<comment type="similarity">
    <text evidence="3 7">Belongs to the glycosyl hydrolase 47 family.</text>
</comment>
<dbReference type="InterPro" id="IPR036026">
    <property type="entry name" value="Seven-hairpin_glycosidases"/>
</dbReference>
<dbReference type="Pfam" id="PF01532">
    <property type="entry name" value="Glyco_hydro_47"/>
    <property type="match status" value="1"/>
</dbReference>
<dbReference type="InterPro" id="IPR050749">
    <property type="entry name" value="Glycosyl_Hydrolase_47"/>
</dbReference>
<evidence type="ECO:0000256" key="5">
    <source>
        <dbReference type="ARBA" id="ARBA00023157"/>
    </source>
</evidence>
<dbReference type="PANTHER" id="PTHR11742">
    <property type="entry name" value="MANNOSYL-OLIGOSACCHARIDE ALPHA-1,2-MANNOSIDASE-RELATED"/>
    <property type="match status" value="1"/>
</dbReference>
<dbReference type="SUPFAM" id="SSF48225">
    <property type="entry name" value="Seven-hairpin glycosidases"/>
    <property type="match status" value="1"/>
</dbReference>
<evidence type="ECO:0000256" key="7">
    <source>
        <dbReference type="RuleBase" id="RU361193"/>
    </source>
</evidence>
<keyword evidence="9" id="KW-1185">Reference proteome</keyword>
<keyword evidence="4 7" id="KW-0378">Hydrolase</keyword>
<proteinExistence type="inferred from homology"/>
<keyword evidence="7" id="KW-0326">Glycosidase</keyword>
<dbReference type="OrthoDB" id="8118055at2759"/>
<dbReference type="AlphaFoldDB" id="A0A9Q9DW34"/>
<dbReference type="GO" id="GO:0005509">
    <property type="term" value="F:calcium ion binding"/>
    <property type="evidence" value="ECO:0007669"/>
    <property type="project" value="InterPro"/>
</dbReference>
<evidence type="ECO:0000256" key="6">
    <source>
        <dbReference type="PIRSR" id="PIRSR601382-3"/>
    </source>
</evidence>
<name>A0A9Q9DW34_CURCL</name>
<dbReference type="PRINTS" id="PR00747">
    <property type="entry name" value="GLYHDRLASE47"/>
</dbReference>
<accession>A0A9Q9DW34</accession>
<protein>
    <recommendedName>
        <fullName evidence="7">alpha-1,2-Mannosidase</fullName>
        <ecNumber evidence="7">3.2.1.-</ecNumber>
    </recommendedName>
</protein>
<dbReference type="InterPro" id="IPR001382">
    <property type="entry name" value="Glyco_hydro_47"/>
</dbReference>
<sequence>MHKRRQAAVKAALKRYWSVNQGDATRDARLQQTLVGQNLMLIDSLETFWIMGMTKEFEEAVAAITRMDLAPHGQITNLLQTTRLLSALLSAHDFTKCGDTRLLSKAVELGDMLFTFFDTPNHIPVTSWNSTKVANSEEQEPSRHATLTELTSYNLAFTRLSQLTGDMRYYDAVKRVTTILASQQNSTRIPGLWPTDMNPQSLDLTSNNTFSLEVQSSPAAYAQYGLMTRLLTVSPTASPYMAISTNALDAITQHLLFRPITPTNASILMASSAYTTPQGRITRTHTIDASSCALGSTLAFAATLTRNDTYLTYARLVTEGCIWTSLHAPPVSSTTDNFNMMPSSFSMLACSSADLSESDEDCTFNPDVWWEQKYPGFETIRDETRVRIRPELAMSLFTLYRVTGEERWRNIGWQLWEGIQRAMESLTQPTSANARTDEEEFKSTMQSLKHFYLLFSETDMLSLDKWVFGGDGSVLWAGSP</sequence>
<organism evidence="8 9">
    <name type="scientific">Curvularia clavata</name>
    <dbReference type="NCBI Taxonomy" id="95742"/>
    <lineage>
        <taxon>Eukaryota</taxon>
        <taxon>Fungi</taxon>
        <taxon>Dikarya</taxon>
        <taxon>Ascomycota</taxon>
        <taxon>Pezizomycotina</taxon>
        <taxon>Dothideomycetes</taxon>
        <taxon>Pleosporomycetidae</taxon>
        <taxon>Pleosporales</taxon>
        <taxon>Pleosporineae</taxon>
        <taxon>Pleosporaceae</taxon>
        <taxon>Curvularia</taxon>
    </lineage>
</organism>
<dbReference type="EMBL" id="CP089280">
    <property type="protein sequence ID" value="USP81472.1"/>
    <property type="molecule type" value="Genomic_DNA"/>
</dbReference>
<feature type="disulfide bond" evidence="6">
    <location>
        <begin position="292"/>
        <end position="321"/>
    </location>
</feature>
<evidence type="ECO:0000256" key="2">
    <source>
        <dbReference type="ARBA" id="ARBA00004922"/>
    </source>
</evidence>
<reference evidence="8" key="1">
    <citation type="submission" date="2021-12" db="EMBL/GenBank/DDBJ databases">
        <title>Curvularia clavata genome.</title>
        <authorList>
            <person name="Cao Y."/>
        </authorList>
    </citation>
    <scope>NUCLEOTIDE SEQUENCE</scope>
    <source>
        <strain evidence="8">Yc1106</strain>
    </source>
</reference>
<dbReference type="VEuPathDB" id="FungiDB:yc1106_08746"/>
<dbReference type="EC" id="3.2.1.-" evidence="7"/>
<evidence type="ECO:0000256" key="1">
    <source>
        <dbReference type="ARBA" id="ARBA00001913"/>
    </source>
</evidence>
<evidence type="ECO:0000313" key="8">
    <source>
        <dbReference type="EMBL" id="USP81472.1"/>
    </source>
</evidence>
<dbReference type="GO" id="GO:0004571">
    <property type="term" value="F:mannosyl-oligosaccharide 1,2-alpha-mannosidase activity"/>
    <property type="evidence" value="ECO:0007669"/>
    <property type="project" value="InterPro"/>
</dbReference>
<dbReference type="GO" id="GO:0036503">
    <property type="term" value="P:ERAD pathway"/>
    <property type="evidence" value="ECO:0007669"/>
    <property type="project" value="UniProtKB-ARBA"/>
</dbReference>
<dbReference type="GO" id="GO:0005783">
    <property type="term" value="C:endoplasmic reticulum"/>
    <property type="evidence" value="ECO:0007669"/>
    <property type="project" value="TreeGrafter"/>
</dbReference>
<evidence type="ECO:0000313" key="9">
    <source>
        <dbReference type="Proteomes" id="UP001056012"/>
    </source>
</evidence>
<evidence type="ECO:0000256" key="3">
    <source>
        <dbReference type="ARBA" id="ARBA00007658"/>
    </source>
</evidence>
<dbReference type="GO" id="GO:0005975">
    <property type="term" value="P:carbohydrate metabolic process"/>
    <property type="evidence" value="ECO:0007669"/>
    <property type="project" value="InterPro"/>
</dbReference>
<comment type="pathway">
    <text evidence="2">Protein modification; protein glycosylation.</text>
</comment>
<evidence type="ECO:0000256" key="4">
    <source>
        <dbReference type="ARBA" id="ARBA00022801"/>
    </source>
</evidence>
<dbReference type="GO" id="GO:0016020">
    <property type="term" value="C:membrane"/>
    <property type="evidence" value="ECO:0007669"/>
    <property type="project" value="InterPro"/>
</dbReference>
<dbReference type="InterPro" id="IPR012341">
    <property type="entry name" value="6hp_glycosidase-like_sf"/>
</dbReference>
<dbReference type="Gene3D" id="1.50.10.10">
    <property type="match status" value="1"/>
</dbReference>